<dbReference type="InterPro" id="IPR026992">
    <property type="entry name" value="DIOX_N"/>
</dbReference>
<comment type="similarity">
    <text evidence="11">Belongs to the iron/ascorbate-dependent oxidoreductase family.</text>
</comment>
<dbReference type="Proteomes" id="UP001249076">
    <property type="component" value="Unassembled WGS sequence"/>
</dbReference>
<keyword evidence="11" id="KW-0560">Oxidoreductase</keyword>
<evidence type="ECO:0000259" key="12">
    <source>
        <dbReference type="PROSITE" id="PS51471"/>
    </source>
</evidence>
<protein>
    <recommendedName>
        <fullName evidence="5">2-oxoglutarate-dependent ethylene/succinate-forming enzyme</fullName>
        <ecNumber evidence="4">1.13.12.19</ecNumber>
        <ecNumber evidence="3">1.14.20.7</ecNumber>
    </recommendedName>
    <alternativeName>
        <fullName evidence="7">2-oxoglutarate dioxygenase (ethylene-forming)</fullName>
    </alternativeName>
    <alternativeName>
        <fullName evidence="8">2-oxoglutarate/L-arginine monooxygenase/decarboxylase (succinate-forming)</fullName>
    </alternativeName>
</protein>
<dbReference type="InterPro" id="IPR005123">
    <property type="entry name" value="Oxoglu/Fe-dep_dioxygenase_dom"/>
</dbReference>
<dbReference type="PRINTS" id="PR00682">
    <property type="entry name" value="IPNSYNTHASE"/>
</dbReference>
<dbReference type="Gene3D" id="2.60.120.330">
    <property type="entry name" value="B-lactam Antibiotic, Isopenicillin N Synthase, Chain"/>
    <property type="match status" value="1"/>
</dbReference>
<feature type="domain" description="Fe2OG dioxygenase" evidence="12">
    <location>
        <begin position="171"/>
        <end position="279"/>
    </location>
</feature>
<comment type="caution">
    <text evidence="13">The sequence shown here is derived from an EMBL/GenBank/DDBJ whole genome shotgun (WGS) entry which is preliminary data.</text>
</comment>
<dbReference type="GO" id="GO:0051213">
    <property type="term" value="F:dioxygenase activity"/>
    <property type="evidence" value="ECO:0007669"/>
    <property type="project" value="UniProtKB-KW"/>
</dbReference>
<evidence type="ECO:0000256" key="11">
    <source>
        <dbReference type="RuleBase" id="RU003682"/>
    </source>
</evidence>
<comment type="pathway">
    <text evidence="2">Alkene biosynthesis; ethylene biosynthesis via 2-oxoglutarate.</text>
</comment>
<dbReference type="Pfam" id="PF03171">
    <property type="entry name" value="2OG-FeII_Oxy"/>
    <property type="match status" value="1"/>
</dbReference>
<evidence type="ECO:0000256" key="1">
    <source>
        <dbReference type="ARBA" id="ARBA00001954"/>
    </source>
</evidence>
<comment type="catalytic activity">
    <reaction evidence="10">
        <text>L-arginine + 2-oxoglutarate + O2 = guanidine + L-glutamate 5-semialdehyde + succinate + CO2</text>
        <dbReference type="Rhea" id="RHEA:31535"/>
        <dbReference type="ChEBI" id="CHEBI:15379"/>
        <dbReference type="ChEBI" id="CHEBI:16526"/>
        <dbReference type="ChEBI" id="CHEBI:16810"/>
        <dbReference type="ChEBI" id="CHEBI:30031"/>
        <dbReference type="ChEBI" id="CHEBI:30087"/>
        <dbReference type="ChEBI" id="CHEBI:32682"/>
        <dbReference type="ChEBI" id="CHEBI:58066"/>
        <dbReference type="EC" id="1.14.20.7"/>
    </reaction>
</comment>
<dbReference type="Pfam" id="PF14226">
    <property type="entry name" value="DIOX_N"/>
    <property type="match status" value="1"/>
</dbReference>
<sequence>MGIPLIDLSGALQPGAPRSPAVMAVADQLRQACMGAGFFYVRDHGVPLDVIARQFELAQQFFDLPLASKEAISLHHSPAMRGYESLGGQTLDANARPDLKESFYCGLDYAAEHPYVQRGYHSYGSNQWPEGLPELATQSRTYIAAMRQLALRLMQLLALSLDLPEDYFDHTHQSPMLTLRLLRYPPHPESADALTFGAGEHTDWGAITLLAQDHHGGLEVKLPTGEWVAATPIEGALVVNLGDMIPRWTNGLYRSNPHRVRNVHSGGAPRHSIPFFYTPDYEAQVVPVPTCVHAGESPRFAPCTVGEHLQAMYRKTYGLGQTATSTTPASATVMA</sequence>
<evidence type="ECO:0000256" key="10">
    <source>
        <dbReference type="ARBA" id="ARBA00049359"/>
    </source>
</evidence>
<evidence type="ECO:0000256" key="4">
    <source>
        <dbReference type="ARBA" id="ARBA00012531"/>
    </source>
</evidence>
<reference evidence="13 15" key="1">
    <citation type="submission" date="2023-07" db="EMBL/GenBank/DDBJ databases">
        <title>Sorghum-associated microbial communities from plants grown in Nebraska, USA.</title>
        <authorList>
            <person name="Schachtman D."/>
        </authorList>
    </citation>
    <scope>NUCLEOTIDE SEQUENCE</scope>
    <source>
        <strain evidence="14 15">BE105</strain>
        <strain evidence="13">BE69</strain>
    </source>
</reference>
<dbReference type="InterPro" id="IPR044861">
    <property type="entry name" value="IPNS-like_FE2OG_OXY"/>
</dbReference>
<name>A0AAJ2BY34_ACIDE</name>
<dbReference type="PROSITE" id="PS51471">
    <property type="entry name" value="FE2OG_OXY"/>
    <property type="match status" value="1"/>
</dbReference>
<keyword evidence="15" id="KW-1185">Reference proteome</keyword>
<dbReference type="SUPFAM" id="SSF51197">
    <property type="entry name" value="Clavaminate synthase-like"/>
    <property type="match status" value="1"/>
</dbReference>
<dbReference type="InterPro" id="IPR050231">
    <property type="entry name" value="Iron_ascorbate_oxido_reductase"/>
</dbReference>
<evidence type="ECO:0000256" key="6">
    <source>
        <dbReference type="ARBA" id="ARBA00022666"/>
    </source>
</evidence>
<keyword evidence="11" id="KW-0479">Metal-binding</keyword>
<accession>A0AAJ2BY34</accession>
<evidence type="ECO:0000256" key="5">
    <source>
        <dbReference type="ARBA" id="ARBA00019045"/>
    </source>
</evidence>
<dbReference type="EMBL" id="JAVDTS010000002">
    <property type="protein sequence ID" value="MDR6836640.1"/>
    <property type="molecule type" value="Genomic_DNA"/>
</dbReference>
<dbReference type="EMBL" id="JAVDTL010000002">
    <property type="protein sequence ID" value="MDR6766422.1"/>
    <property type="molecule type" value="Genomic_DNA"/>
</dbReference>
<evidence type="ECO:0000256" key="9">
    <source>
        <dbReference type="ARBA" id="ARBA00047725"/>
    </source>
</evidence>
<dbReference type="GO" id="GO:0046872">
    <property type="term" value="F:metal ion binding"/>
    <property type="evidence" value="ECO:0007669"/>
    <property type="project" value="UniProtKB-KW"/>
</dbReference>
<dbReference type="GO" id="GO:0009693">
    <property type="term" value="P:ethylene biosynthetic process"/>
    <property type="evidence" value="ECO:0007669"/>
    <property type="project" value="UniProtKB-KW"/>
</dbReference>
<dbReference type="EC" id="1.14.20.7" evidence="3"/>
<evidence type="ECO:0000256" key="3">
    <source>
        <dbReference type="ARBA" id="ARBA00012293"/>
    </source>
</evidence>
<evidence type="ECO:0000313" key="16">
    <source>
        <dbReference type="Proteomes" id="UP001253458"/>
    </source>
</evidence>
<gene>
    <name evidence="13" type="ORF">J2W88_001687</name>
    <name evidence="14" type="ORF">J2W93_001468</name>
</gene>
<keyword evidence="6" id="KW-0266">Ethylene biosynthesis</keyword>
<organism evidence="13 16">
    <name type="scientific">Acidovorax delafieldii</name>
    <name type="common">Pseudomonas delafieldii</name>
    <dbReference type="NCBI Taxonomy" id="47920"/>
    <lineage>
        <taxon>Bacteria</taxon>
        <taxon>Pseudomonadati</taxon>
        <taxon>Pseudomonadota</taxon>
        <taxon>Betaproteobacteria</taxon>
        <taxon>Burkholderiales</taxon>
        <taxon>Comamonadaceae</taxon>
        <taxon>Acidovorax</taxon>
    </lineage>
</organism>
<proteinExistence type="inferred from homology"/>
<keyword evidence="13" id="KW-0223">Dioxygenase</keyword>
<comment type="cofactor">
    <cofactor evidence="1">
        <name>Fe(2+)</name>
        <dbReference type="ChEBI" id="CHEBI:29033"/>
    </cofactor>
</comment>
<dbReference type="EC" id="1.13.12.19" evidence="4"/>
<evidence type="ECO:0000313" key="15">
    <source>
        <dbReference type="Proteomes" id="UP001249076"/>
    </source>
</evidence>
<evidence type="ECO:0000256" key="2">
    <source>
        <dbReference type="ARBA" id="ARBA00004767"/>
    </source>
</evidence>
<evidence type="ECO:0000256" key="7">
    <source>
        <dbReference type="ARBA" id="ARBA00031011"/>
    </source>
</evidence>
<dbReference type="AlphaFoldDB" id="A0AAJ2BY34"/>
<dbReference type="GO" id="GO:0102276">
    <property type="term" value="F:2-oxoglutarate oxygenase/decarboxylase (ethylene-forming) activity"/>
    <property type="evidence" value="ECO:0007669"/>
    <property type="project" value="UniProtKB-EC"/>
</dbReference>
<dbReference type="InterPro" id="IPR027443">
    <property type="entry name" value="IPNS-like_sf"/>
</dbReference>
<keyword evidence="11" id="KW-0408">Iron</keyword>
<dbReference type="RefSeq" id="WP_209817386.1">
    <property type="nucleotide sequence ID" value="NZ_JAVDTL010000002.1"/>
</dbReference>
<evidence type="ECO:0000313" key="13">
    <source>
        <dbReference type="EMBL" id="MDR6766422.1"/>
    </source>
</evidence>
<evidence type="ECO:0000256" key="8">
    <source>
        <dbReference type="ARBA" id="ARBA00031282"/>
    </source>
</evidence>
<evidence type="ECO:0000313" key="14">
    <source>
        <dbReference type="EMBL" id="MDR6836640.1"/>
    </source>
</evidence>
<dbReference type="Proteomes" id="UP001253458">
    <property type="component" value="Unassembled WGS sequence"/>
</dbReference>
<dbReference type="PANTHER" id="PTHR47990">
    <property type="entry name" value="2-OXOGLUTARATE (2OG) AND FE(II)-DEPENDENT OXYGENASE SUPERFAMILY PROTEIN-RELATED"/>
    <property type="match status" value="1"/>
</dbReference>
<comment type="catalytic activity">
    <reaction evidence="9">
        <text>2-oxoglutarate + O2 + 2 H(+) = ethene + 3 CO2 + H2O</text>
        <dbReference type="Rhea" id="RHEA:31523"/>
        <dbReference type="ChEBI" id="CHEBI:15377"/>
        <dbReference type="ChEBI" id="CHEBI:15378"/>
        <dbReference type="ChEBI" id="CHEBI:15379"/>
        <dbReference type="ChEBI" id="CHEBI:16526"/>
        <dbReference type="ChEBI" id="CHEBI:16810"/>
        <dbReference type="ChEBI" id="CHEBI:18153"/>
        <dbReference type="EC" id="1.13.12.19"/>
    </reaction>
</comment>